<dbReference type="Proteomes" id="UP000002668">
    <property type="component" value="Genome"/>
</dbReference>
<keyword evidence="2" id="KW-1185">Reference proteome</keyword>
<sequence>MDLDMDMCMILYIYADGDAEMALFDISFIFRYAKPNPATWLPRHLPLLPSSYFLVPLSLTRGSVSTAWGI</sequence>
<gene>
    <name evidence="1" type="ORF">LEMA_P038970.1</name>
</gene>
<dbReference type="EMBL" id="FP929105">
    <property type="protein sequence ID" value="CBX92996.1"/>
    <property type="molecule type" value="Genomic_DNA"/>
</dbReference>
<dbReference type="InParanoid" id="E4ZND7"/>
<dbReference type="VEuPathDB" id="FungiDB:LEMA_P038970.1"/>
<evidence type="ECO:0000313" key="1">
    <source>
        <dbReference type="EMBL" id="CBX92996.1"/>
    </source>
</evidence>
<name>E4ZND7_LEPMJ</name>
<evidence type="ECO:0000313" key="2">
    <source>
        <dbReference type="Proteomes" id="UP000002668"/>
    </source>
</evidence>
<reference evidence="2" key="1">
    <citation type="journal article" date="2011" name="Nat. Commun.">
        <title>Effector diversification within compartments of the Leptosphaeria maculans genome affected by Repeat-Induced Point mutations.</title>
        <authorList>
            <person name="Rouxel T."/>
            <person name="Grandaubert J."/>
            <person name="Hane J.K."/>
            <person name="Hoede C."/>
            <person name="van de Wouw A.P."/>
            <person name="Couloux A."/>
            <person name="Dominguez V."/>
            <person name="Anthouard V."/>
            <person name="Bally P."/>
            <person name="Bourras S."/>
            <person name="Cozijnsen A.J."/>
            <person name="Ciuffetti L.M."/>
            <person name="Degrave A."/>
            <person name="Dilmaghani A."/>
            <person name="Duret L."/>
            <person name="Fudal I."/>
            <person name="Goodwin S.B."/>
            <person name="Gout L."/>
            <person name="Glaser N."/>
            <person name="Linglin J."/>
            <person name="Kema G.H.J."/>
            <person name="Lapalu N."/>
            <person name="Lawrence C.B."/>
            <person name="May K."/>
            <person name="Meyer M."/>
            <person name="Ollivier B."/>
            <person name="Poulain J."/>
            <person name="Schoch C.L."/>
            <person name="Simon A."/>
            <person name="Spatafora J.W."/>
            <person name="Stachowiak A."/>
            <person name="Turgeon B.G."/>
            <person name="Tyler B.M."/>
            <person name="Vincent D."/>
            <person name="Weissenbach J."/>
            <person name="Amselem J."/>
            <person name="Quesneville H."/>
            <person name="Oliver R.P."/>
            <person name="Wincker P."/>
            <person name="Balesdent M.-H."/>
            <person name="Howlett B.J."/>
        </authorList>
    </citation>
    <scope>NUCLEOTIDE SEQUENCE [LARGE SCALE GENOMIC DNA]</scope>
    <source>
        <strain evidence="2">JN3 / isolate v23.1.3 / race Av1-4-5-6-7-8</strain>
    </source>
</reference>
<organism evidence="2">
    <name type="scientific">Leptosphaeria maculans (strain JN3 / isolate v23.1.3 / race Av1-4-5-6-7-8)</name>
    <name type="common">Blackleg fungus</name>
    <name type="synonym">Phoma lingam</name>
    <dbReference type="NCBI Taxonomy" id="985895"/>
    <lineage>
        <taxon>Eukaryota</taxon>
        <taxon>Fungi</taxon>
        <taxon>Dikarya</taxon>
        <taxon>Ascomycota</taxon>
        <taxon>Pezizomycotina</taxon>
        <taxon>Dothideomycetes</taxon>
        <taxon>Pleosporomycetidae</taxon>
        <taxon>Pleosporales</taxon>
        <taxon>Pleosporineae</taxon>
        <taxon>Leptosphaeriaceae</taxon>
        <taxon>Plenodomus</taxon>
        <taxon>Plenodomus lingam/Leptosphaeria maculans species complex</taxon>
    </lineage>
</organism>
<protein>
    <submittedName>
        <fullName evidence="1">Predicted protein</fullName>
    </submittedName>
</protein>
<accession>E4ZND7</accession>
<proteinExistence type="predicted"/>
<dbReference type="HOGENOM" id="CLU_2758234_0_0_1"/>
<dbReference type="AlphaFoldDB" id="E4ZND7"/>